<protein>
    <submittedName>
        <fullName evidence="2">Uncharacterized protein</fullName>
    </submittedName>
</protein>
<evidence type="ECO:0000313" key="2">
    <source>
        <dbReference type="EMBL" id="RKQ69413.1"/>
    </source>
</evidence>
<dbReference type="EMBL" id="RBII01000002">
    <property type="protein sequence ID" value="RKQ69413.1"/>
    <property type="molecule type" value="Genomic_DNA"/>
</dbReference>
<reference evidence="2 3" key="1">
    <citation type="submission" date="2018-10" db="EMBL/GenBank/DDBJ databases">
        <title>Genomic Encyclopedia of Type Strains, Phase IV (KMG-IV): sequencing the most valuable type-strain genomes for metagenomic binning, comparative biology and taxonomic classification.</title>
        <authorList>
            <person name="Goeker M."/>
        </authorList>
    </citation>
    <scope>NUCLEOTIDE SEQUENCE [LARGE SCALE GENOMIC DNA]</scope>
    <source>
        <strain evidence="2 3">DSM 22008</strain>
    </source>
</reference>
<keyword evidence="3" id="KW-1185">Reference proteome</keyword>
<comment type="caution">
    <text evidence="2">The sequence shown here is derived from an EMBL/GenBank/DDBJ whole genome shotgun (WGS) entry which is preliminary data.</text>
</comment>
<proteinExistence type="predicted"/>
<dbReference type="InParanoid" id="A0A420WEH9"/>
<keyword evidence="1" id="KW-0812">Transmembrane</keyword>
<feature type="transmembrane region" description="Helical" evidence="1">
    <location>
        <begin position="29"/>
        <end position="50"/>
    </location>
</feature>
<sequence length="51" mass="5644">MSQLNLENSEKTHIDEVDAKGGRKEGVNLILTLSMIIALAVMTLIFIIFVI</sequence>
<accession>A0A420WEH9</accession>
<keyword evidence="1" id="KW-1133">Transmembrane helix</keyword>
<name>A0A420WEH9_9PROT</name>
<evidence type="ECO:0000313" key="3">
    <source>
        <dbReference type="Proteomes" id="UP000282211"/>
    </source>
</evidence>
<dbReference type="AlphaFoldDB" id="A0A420WEH9"/>
<gene>
    <name evidence="2" type="ORF">DES40_2213</name>
</gene>
<dbReference type="Proteomes" id="UP000282211">
    <property type="component" value="Unassembled WGS sequence"/>
</dbReference>
<keyword evidence="1" id="KW-0472">Membrane</keyword>
<evidence type="ECO:0000256" key="1">
    <source>
        <dbReference type="SAM" id="Phobius"/>
    </source>
</evidence>
<dbReference type="RefSeq" id="WP_170144969.1">
    <property type="nucleotide sequence ID" value="NZ_RBII01000002.1"/>
</dbReference>
<organism evidence="2 3">
    <name type="scientific">Litorimonas taeanensis</name>
    <dbReference type="NCBI Taxonomy" id="568099"/>
    <lineage>
        <taxon>Bacteria</taxon>
        <taxon>Pseudomonadati</taxon>
        <taxon>Pseudomonadota</taxon>
        <taxon>Alphaproteobacteria</taxon>
        <taxon>Maricaulales</taxon>
        <taxon>Robiginitomaculaceae</taxon>
    </lineage>
</organism>